<evidence type="ECO:0000313" key="2">
    <source>
        <dbReference type="EMBL" id="MDR7304491.1"/>
    </source>
</evidence>
<feature type="compositionally biased region" description="Basic and acidic residues" evidence="1">
    <location>
        <begin position="24"/>
        <end position="47"/>
    </location>
</feature>
<accession>A0AAE3ZGH2</accession>
<proteinExistence type="predicted"/>
<reference evidence="2" key="1">
    <citation type="submission" date="2023-07" db="EMBL/GenBank/DDBJ databases">
        <title>Sequencing the genomes of 1000 actinobacteria strains.</title>
        <authorList>
            <person name="Klenk H.-P."/>
        </authorList>
    </citation>
    <scope>NUCLEOTIDE SEQUENCE</scope>
    <source>
        <strain evidence="2">DSM 45977</strain>
    </source>
</reference>
<gene>
    <name evidence="2" type="ORF">JOF55_004735</name>
</gene>
<keyword evidence="3" id="KW-1185">Reference proteome</keyword>
<dbReference type="EMBL" id="JAVDXW010000002">
    <property type="protein sequence ID" value="MDR7304491.1"/>
    <property type="molecule type" value="Genomic_DNA"/>
</dbReference>
<evidence type="ECO:0000313" key="3">
    <source>
        <dbReference type="Proteomes" id="UP001180845"/>
    </source>
</evidence>
<sequence length="224" mass="24949">MRPTPTRDTALADRDTARTAQQRAEARLEDARDREERAERRAGEAGDRAASAENRLAGLAAERDALTDQLTGLRADLADERDRAAAAAHQAQETIDDLQRRLERQRDEHAQARDQIRDEAHAEITRIRETAEHEAAAARAELTQAQRDHTTQLGELRHQLGSLTQQVTSLDQRATDAETAHHHAATQLAHWRRTLTIALTEPDGHGQQLATRIEQLLAEDDGTA</sequence>
<dbReference type="Proteomes" id="UP001180845">
    <property type="component" value="Unassembled WGS sequence"/>
</dbReference>
<dbReference type="RefSeq" id="WP_310278649.1">
    <property type="nucleotide sequence ID" value="NZ_JAVDXW010000002.1"/>
</dbReference>
<protein>
    <submittedName>
        <fullName evidence="2">Chromosome segregation ATPase</fullName>
    </submittedName>
</protein>
<feature type="region of interest" description="Disordered" evidence="1">
    <location>
        <begin position="1"/>
        <end position="51"/>
    </location>
</feature>
<dbReference type="AlphaFoldDB" id="A0AAE3ZGH2"/>
<name>A0AAE3ZGH2_9ACTN</name>
<organism evidence="2 3">
    <name type="scientific">Haloactinomyces albus</name>
    <dbReference type="NCBI Taxonomy" id="1352928"/>
    <lineage>
        <taxon>Bacteria</taxon>
        <taxon>Bacillati</taxon>
        <taxon>Actinomycetota</taxon>
        <taxon>Actinomycetes</taxon>
        <taxon>Actinopolysporales</taxon>
        <taxon>Actinopolysporaceae</taxon>
        <taxon>Haloactinomyces</taxon>
    </lineage>
</organism>
<evidence type="ECO:0000256" key="1">
    <source>
        <dbReference type="SAM" id="MobiDB-lite"/>
    </source>
</evidence>
<comment type="caution">
    <text evidence="2">The sequence shown here is derived from an EMBL/GenBank/DDBJ whole genome shotgun (WGS) entry which is preliminary data.</text>
</comment>